<reference evidence="1" key="1">
    <citation type="submission" date="2020-03" db="EMBL/GenBank/DDBJ databases">
        <title>The deep terrestrial virosphere.</title>
        <authorList>
            <person name="Holmfeldt K."/>
            <person name="Nilsson E."/>
            <person name="Simone D."/>
            <person name="Lopez-Fernandez M."/>
            <person name="Wu X."/>
            <person name="de Brujin I."/>
            <person name="Lundin D."/>
            <person name="Andersson A."/>
            <person name="Bertilsson S."/>
            <person name="Dopson M."/>
        </authorList>
    </citation>
    <scope>NUCLEOTIDE SEQUENCE</scope>
    <source>
        <strain evidence="1">MM415B04613</strain>
    </source>
</reference>
<organism evidence="1">
    <name type="scientific">viral metagenome</name>
    <dbReference type="NCBI Taxonomy" id="1070528"/>
    <lineage>
        <taxon>unclassified sequences</taxon>
        <taxon>metagenomes</taxon>
        <taxon>organismal metagenomes</taxon>
    </lineage>
</organism>
<evidence type="ECO:0000313" key="1">
    <source>
        <dbReference type="EMBL" id="QJA92508.1"/>
    </source>
</evidence>
<dbReference type="EMBL" id="MT143073">
    <property type="protein sequence ID" value="QJA92508.1"/>
    <property type="molecule type" value="Genomic_DNA"/>
</dbReference>
<sequence length="188" mass="22104">MEVMKIMVKVEGLSDIMFDRFIDHSKDVRPPEQKLYLAEDNQLVLPAENLTSFLLSENPPGCAKWFEGKRGKEYIRMGMSHVFFNPSLIPFKENDNDIFFEDFNNCKFSVYYSAARTRQGNLSIKQEAKPRPLMKLPWSLEFQITLIKNTYIDSTKLYNWFVMGGMQIAIGTYRPRFGRFEVSEWKEI</sequence>
<gene>
    <name evidence="1" type="ORF">MM415B04613_0001</name>
</gene>
<dbReference type="AlphaFoldDB" id="A0A6M3LHK2"/>
<protein>
    <submittedName>
        <fullName evidence="1">Uncharacterized protein</fullName>
    </submittedName>
</protein>
<name>A0A6M3LHK2_9ZZZZ</name>
<accession>A0A6M3LHK2</accession>
<proteinExistence type="predicted"/>